<evidence type="ECO:0000256" key="1">
    <source>
        <dbReference type="ARBA" id="ARBA00022485"/>
    </source>
</evidence>
<evidence type="ECO:0000256" key="10">
    <source>
        <dbReference type="ARBA" id="ARBA00022884"/>
    </source>
</evidence>
<dbReference type="InterPro" id="IPR014729">
    <property type="entry name" value="Rossmann-like_a/b/a_fold"/>
</dbReference>
<dbReference type="InterPro" id="IPR012089">
    <property type="entry name" value="tRNA_Cyd_32_2_STrfase"/>
</dbReference>
<evidence type="ECO:0000256" key="8">
    <source>
        <dbReference type="ARBA" id="ARBA00022840"/>
    </source>
</evidence>
<accession>A0A2S9YG53</accession>
<evidence type="ECO:0000256" key="2">
    <source>
        <dbReference type="ARBA" id="ARBA00022490"/>
    </source>
</evidence>
<evidence type="ECO:0000256" key="7">
    <source>
        <dbReference type="ARBA" id="ARBA00022741"/>
    </source>
</evidence>
<keyword evidence="12" id="KW-0411">Iron-sulfur</keyword>
<dbReference type="GO" id="GO:0000049">
    <property type="term" value="F:tRNA binding"/>
    <property type="evidence" value="ECO:0007669"/>
    <property type="project" value="UniProtKB-KW"/>
</dbReference>
<evidence type="ECO:0000256" key="3">
    <source>
        <dbReference type="ARBA" id="ARBA00022555"/>
    </source>
</evidence>
<keyword evidence="2" id="KW-0963">Cytoplasm</keyword>
<organism evidence="14 15">
    <name type="scientific">Enhygromyxa salina</name>
    <dbReference type="NCBI Taxonomy" id="215803"/>
    <lineage>
        <taxon>Bacteria</taxon>
        <taxon>Pseudomonadati</taxon>
        <taxon>Myxococcota</taxon>
        <taxon>Polyangia</taxon>
        <taxon>Nannocystales</taxon>
        <taxon>Nannocystaceae</taxon>
        <taxon>Enhygromyxa</taxon>
    </lineage>
</organism>
<dbReference type="HAMAP" id="MF_01850">
    <property type="entry name" value="TtcA"/>
    <property type="match status" value="1"/>
</dbReference>
<dbReference type="PANTHER" id="PTHR43686">
    <property type="entry name" value="SULFURTRANSFERASE-RELATED"/>
    <property type="match status" value="1"/>
</dbReference>
<dbReference type="AlphaFoldDB" id="A0A2S9YG53"/>
<evidence type="ECO:0000256" key="5">
    <source>
        <dbReference type="ARBA" id="ARBA00022694"/>
    </source>
</evidence>
<comment type="caution">
    <text evidence="14">The sequence shown here is derived from an EMBL/GenBank/DDBJ whole genome shotgun (WGS) entry which is preliminary data.</text>
</comment>
<dbReference type="SUPFAM" id="SSF52402">
    <property type="entry name" value="Adenine nucleotide alpha hydrolases-like"/>
    <property type="match status" value="1"/>
</dbReference>
<keyword evidence="5" id="KW-0819">tRNA processing</keyword>
<dbReference type="Gene3D" id="3.40.50.620">
    <property type="entry name" value="HUPs"/>
    <property type="match status" value="1"/>
</dbReference>
<dbReference type="GO" id="GO:0016740">
    <property type="term" value="F:transferase activity"/>
    <property type="evidence" value="ECO:0007669"/>
    <property type="project" value="UniProtKB-KW"/>
</dbReference>
<feature type="domain" description="tRNA(Ile)-lysidine/2-thiocytidine synthase N-terminal" evidence="13">
    <location>
        <begin position="40"/>
        <end position="202"/>
    </location>
</feature>
<dbReference type="Pfam" id="PF01171">
    <property type="entry name" value="ATP_bind_3"/>
    <property type="match status" value="1"/>
</dbReference>
<dbReference type="InterPro" id="IPR011063">
    <property type="entry name" value="TilS/TtcA_N"/>
</dbReference>
<reference evidence="14 15" key="1">
    <citation type="submission" date="2018-03" db="EMBL/GenBank/DDBJ databases">
        <title>Draft Genome Sequences of the Obligatory Marine Myxobacteria Enhygromyxa salina SWB005.</title>
        <authorList>
            <person name="Poehlein A."/>
            <person name="Moghaddam J.A."/>
            <person name="Harms H."/>
            <person name="Alanjari M."/>
            <person name="Koenig G.M."/>
            <person name="Daniel R."/>
            <person name="Schaeberle T.F."/>
        </authorList>
    </citation>
    <scope>NUCLEOTIDE SEQUENCE [LARGE SCALE GENOMIC DNA]</scope>
    <source>
        <strain evidence="14 15">SWB005</strain>
    </source>
</reference>
<dbReference type="EMBL" id="PVNK01000064">
    <property type="protein sequence ID" value="PRQ04093.1"/>
    <property type="molecule type" value="Genomic_DNA"/>
</dbReference>
<evidence type="ECO:0000256" key="9">
    <source>
        <dbReference type="ARBA" id="ARBA00022842"/>
    </source>
</evidence>
<dbReference type="OrthoDB" id="9801054at2"/>
<keyword evidence="6" id="KW-0479">Metal-binding</keyword>
<gene>
    <name evidence="14" type="primary">ttcA_1</name>
    <name evidence="14" type="ORF">ENSA5_11410</name>
</gene>
<evidence type="ECO:0000256" key="11">
    <source>
        <dbReference type="ARBA" id="ARBA00023004"/>
    </source>
</evidence>
<dbReference type="NCBIfam" id="NF007972">
    <property type="entry name" value="PRK10696.1"/>
    <property type="match status" value="1"/>
</dbReference>
<sequence>MTTPARSPGPGKSPLASKRLRRTMGKTIADYELLAPGDHLMVAVSGGKDSYTLLDLLAQLRARAPIDFRLTAVHLDQVQPGYDGSQLRRWLEDFGAPFEILREDTYSTVVSVTTPGKAYCAACSRLRRGVLYTNAARLGCNKIALGHHRDDALETLLLNLFYTGKLQAMPAKYTTDDGRFEVIRPLIECAESDIVEHAAWANYPILPCNLCGSQDGLRRQKMRALITELESDNPHVRNVMLNAMRNVHPSHLLDRELADQAPGSPRPSELIRLRID</sequence>
<proteinExistence type="inferred from homology"/>
<keyword evidence="1" id="KW-0004">4Fe-4S</keyword>
<evidence type="ECO:0000256" key="4">
    <source>
        <dbReference type="ARBA" id="ARBA00022679"/>
    </source>
</evidence>
<evidence type="ECO:0000313" key="14">
    <source>
        <dbReference type="EMBL" id="PRQ04093.1"/>
    </source>
</evidence>
<keyword evidence="8" id="KW-0067">ATP-binding</keyword>
<evidence type="ECO:0000313" key="15">
    <source>
        <dbReference type="Proteomes" id="UP000237968"/>
    </source>
</evidence>
<dbReference type="GO" id="GO:0051539">
    <property type="term" value="F:4 iron, 4 sulfur cluster binding"/>
    <property type="evidence" value="ECO:0007669"/>
    <property type="project" value="UniProtKB-KW"/>
</dbReference>
<keyword evidence="9" id="KW-0460">Magnesium</keyword>
<keyword evidence="15" id="KW-1185">Reference proteome</keyword>
<dbReference type="PIRSF" id="PIRSF004976">
    <property type="entry name" value="ATPase_YdaO"/>
    <property type="match status" value="1"/>
</dbReference>
<dbReference type="GO" id="GO:0005524">
    <property type="term" value="F:ATP binding"/>
    <property type="evidence" value="ECO:0007669"/>
    <property type="project" value="UniProtKB-KW"/>
</dbReference>
<dbReference type="RefSeq" id="WP_106390635.1">
    <property type="nucleotide sequence ID" value="NZ_PVNK01000064.1"/>
</dbReference>
<dbReference type="PANTHER" id="PTHR43686:SF1">
    <property type="entry name" value="AMINOTRAN_5 DOMAIN-CONTAINING PROTEIN"/>
    <property type="match status" value="1"/>
</dbReference>
<dbReference type="CDD" id="cd24138">
    <property type="entry name" value="TtcA-like"/>
    <property type="match status" value="1"/>
</dbReference>
<dbReference type="Proteomes" id="UP000237968">
    <property type="component" value="Unassembled WGS sequence"/>
</dbReference>
<keyword evidence="11" id="KW-0408">Iron</keyword>
<keyword evidence="7" id="KW-0547">Nucleotide-binding</keyword>
<name>A0A2S9YG53_9BACT</name>
<evidence type="ECO:0000259" key="13">
    <source>
        <dbReference type="Pfam" id="PF01171"/>
    </source>
</evidence>
<keyword evidence="10" id="KW-0694">RNA-binding</keyword>
<dbReference type="GO" id="GO:0046872">
    <property type="term" value="F:metal ion binding"/>
    <property type="evidence" value="ECO:0007669"/>
    <property type="project" value="UniProtKB-KW"/>
</dbReference>
<protein>
    <submittedName>
        <fullName evidence="14">tRNA 2-thiocytidine biosynthesis protein TtcA</fullName>
    </submittedName>
</protein>
<dbReference type="InterPro" id="IPR035107">
    <property type="entry name" value="tRNA_thiolation_TtcA_Ctu1"/>
</dbReference>
<dbReference type="GO" id="GO:0008033">
    <property type="term" value="P:tRNA processing"/>
    <property type="evidence" value="ECO:0007669"/>
    <property type="project" value="UniProtKB-KW"/>
</dbReference>
<keyword evidence="3" id="KW-0820">tRNA-binding</keyword>
<keyword evidence="4" id="KW-0808">Transferase</keyword>
<evidence type="ECO:0000256" key="12">
    <source>
        <dbReference type="ARBA" id="ARBA00023014"/>
    </source>
</evidence>
<evidence type="ECO:0000256" key="6">
    <source>
        <dbReference type="ARBA" id="ARBA00022723"/>
    </source>
</evidence>